<dbReference type="RefSeq" id="WP_319047990.1">
    <property type="nucleotide sequence ID" value="NZ_JAUQUR010000002.1"/>
</dbReference>
<organism evidence="4 5">
    <name type="scientific">Aliarcobacter skirrowii</name>
    <dbReference type="NCBI Taxonomy" id="28200"/>
    <lineage>
        <taxon>Bacteria</taxon>
        <taxon>Pseudomonadati</taxon>
        <taxon>Campylobacterota</taxon>
        <taxon>Epsilonproteobacteria</taxon>
        <taxon>Campylobacterales</taxon>
        <taxon>Arcobacteraceae</taxon>
        <taxon>Aliarcobacter</taxon>
    </lineage>
</organism>
<dbReference type="AlphaFoldDB" id="A0AAW9DAI1"/>
<dbReference type="Pfam" id="PF03524">
    <property type="entry name" value="CagX"/>
    <property type="match status" value="2"/>
</dbReference>
<dbReference type="InterPro" id="IPR010258">
    <property type="entry name" value="Conjugal_tfr_TrbG/VirB9/CagX"/>
</dbReference>
<evidence type="ECO:0000256" key="1">
    <source>
        <dbReference type="ARBA" id="ARBA00006135"/>
    </source>
</evidence>
<dbReference type="Proteomes" id="UP001283691">
    <property type="component" value="Unassembled WGS sequence"/>
</dbReference>
<proteinExistence type="inferred from homology"/>
<gene>
    <name evidence="4" type="ORF">Q6A80_05935</name>
</gene>
<dbReference type="CDD" id="cd06911">
    <property type="entry name" value="VirB9_CagX_TrbG"/>
    <property type="match status" value="1"/>
</dbReference>
<evidence type="ECO:0000256" key="2">
    <source>
        <dbReference type="ARBA" id="ARBA00022729"/>
    </source>
</evidence>
<reference evidence="4" key="2">
    <citation type="submission" date="2023-07" db="EMBL/GenBank/DDBJ databases">
        <authorList>
            <person name="Zhang M."/>
            <person name="Zhou G."/>
        </authorList>
    </citation>
    <scope>NUCLEOTIDE SEQUENCE</scope>
    <source>
        <strain evidence="4">BJSY19SF1-2</strain>
    </source>
</reference>
<feature type="coiled-coil region" evidence="3">
    <location>
        <begin position="18"/>
        <end position="45"/>
    </location>
</feature>
<evidence type="ECO:0000313" key="4">
    <source>
        <dbReference type="EMBL" id="MDX4069264.1"/>
    </source>
</evidence>
<dbReference type="InterPro" id="IPR033645">
    <property type="entry name" value="VirB9/CagX/TrbG_C"/>
</dbReference>
<dbReference type="EMBL" id="JAUQUR010000002">
    <property type="protein sequence ID" value="MDX4069264.1"/>
    <property type="molecule type" value="Genomic_DNA"/>
</dbReference>
<comment type="similarity">
    <text evidence="1">Belongs to the TrbG/VirB9 family.</text>
</comment>
<feature type="coiled-coil region" evidence="3">
    <location>
        <begin position="185"/>
        <end position="212"/>
    </location>
</feature>
<comment type="caution">
    <text evidence="4">The sequence shown here is derived from an EMBL/GenBank/DDBJ whole genome shotgun (WGS) entry which is preliminary data.</text>
</comment>
<name>A0AAW9DAI1_9BACT</name>
<protein>
    <submittedName>
        <fullName evidence="4">TrbG/VirB9 family P-type conjugative transfer protein</fullName>
    </submittedName>
</protein>
<evidence type="ECO:0000256" key="3">
    <source>
        <dbReference type="SAM" id="Coils"/>
    </source>
</evidence>
<dbReference type="Gene3D" id="2.60.40.2500">
    <property type="match status" value="2"/>
</dbReference>
<evidence type="ECO:0000313" key="5">
    <source>
        <dbReference type="Proteomes" id="UP001283691"/>
    </source>
</evidence>
<reference evidence="4" key="1">
    <citation type="journal article" date="2023" name="Front. Microbiol.">
        <title>Genomic diversity and taxonomic marker for Arcobacter species.</title>
        <authorList>
            <person name="Zhou G."/>
            <person name="Gu Y."/>
            <person name="Wang H."/>
            <person name="Chen X."/>
            <person name="Zhang X."/>
            <person name="Shao Z."/>
            <person name="Yan X."/>
            <person name="Zhang J."/>
            <person name="Zhang M."/>
        </authorList>
    </citation>
    <scope>NUCLEOTIDE SEQUENCE</scope>
    <source>
        <strain evidence="4">BJSY19SF1-2</strain>
    </source>
</reference>
<keyword evidence="3" id="KW-0175">Coiled coil</keyword>
<accession>A0AAW9DAI1</accession>
<sequence length="410" mass="47821">MKKLLLIFSFLLITVQAQNVYEEINEEDNKELERIKEELLKDKKVVIDLNTVQKAFFDLGSEGKTVNVHKYNPNETIKIRCRIFMKTTIILPENEVPVLATTGDNGSFDVELFKESNSKFKLDNVFTVKPNFLGTDTNLTIISSSGRVYTFYLYSTGINDKRKPELINYITFDGKLPDHKALENLDEKDEKILALEEKIDELEKKLSVEKEDKSIDLTNFNIANTQFDYIFKNEMNVEAVFNDKNNTYFKFKDGFSIPKFYYKDEFNNNNSVSFSIHKNIIKIPLLKKEWNLNLNGKNLVVKKLKTFEIKEAEKSWYVDMTKTDFSFTLLQGGDDDLKPEVVFHDNEFTFFKFDLSNGFKKLPALFKVLDGYDSPIVNFERIGDFIVAKTVDKSFTLRQGEQHFCIRYKK</sequence>
<dbReference type="InterPro" id="IPR038161">
    <property type="entry name" value="VirB9/CagX/TrbG_C_sf"/>
</dbReference>
<keyword evidence="2" id="KW-0732">Signal</keyword>